<dbReference type="InterPro" id="IPR043128">
    <property type="entry name" value="Rev_trsase/Diguanyl_cyclase"/>
</dbReference>
<gene>
    <name evidence="11" type="ORF">SAMN05216217_105159</name>
</gene>
<proteinExistence type="predicted"/>
<dbReference type="EC" id="2.7.7.65" evidence="3"/>
<feature type="modified residue" description="4-aspartylphosphate" evidence="7">
    <location>
        <position position="298"/>
    </location>
</feature>
<feature type="domain" description="HPt" evidence="10">
    <location>
        <begin position="11"/>
        <end position="102"/>
    </location>
</feature>
<keyword evidence="4" id="KW-0902">Two-component regulatory system</keyword>
<dbReference type="GO" id="GO:0004672">
    <property type="term" value="F:protein kinase activity"/>
    <property type="evidence" value="ECO:0007669"/>
    <property type="project" value="UniProtKB-ARBA"/>
</dbReference>
<evidence type="ECO:0000256" key="5">
    <source>
        <dbReference type="ARBA" id="ARBA00034247"/>
    </source>
</evidence>
<comment type="cofactor">
    <cofactor evidence="1">
        <name>Mg(2+)</name>
        <dbReference type="ChEBI" id="CHEBI:18420"/>
    </cofactor>
</comment>
<dbReference type="GO" id="GO:0052621">
    <property type="term" value="F:diguanylate cyclase activity"/>
    <property type="evidence" value="ECO:0007669"/>
    <property type="project" value="UniProtKB-EC"/>
</dbReference>
<feature type="domain" description="GGDEF" evidence="9">
    <location>
        <begin position="405"/>
        <end position="538"/>
    </location>
</feature>
<evidence type="ECO:0000259" key="9">
    <source>
        <dbReference type="PROSITE" id="PS50887"/>
    </source>
</evidence>
<dbReference type="Pfam" id="PF00072">
    <property type="entry name" value="Response_reg"/>
    <property type="match status" value="1"/>
</dbReference>
<dbReference type="GO" id="GO:0043709">
    <property type="term" value="P:cell adhesion involved in single-species biofilm formation"/>
    <property type="evidence" value="ECO:0007669"/>
    <property type="project" value="TreeGrafter"/>
</dbReference>
<dbReference type="NCBIfam" id="TIGR00254">
    <property type="entry name" value="GGDEF"/>
    <property type="match status" value="1"/>
</dbReference>
<dbReference type="InterPro" id="IPR050469">
    <property type="entry name" value="Diguanylate_Cyclase"/>
</dbReference>
<dbReference type="InterPro" id="IPR000160">
    <property type="entry name" value="GGDEF_dom"/>
</dbReference>
<dbReference type="InterPro" id="IPR008207">
    <property type="entry name" value="Sig_transdc_His_kin_Hpt_dom"/>
</dbReference>
<sequence>MINKTELQQQLAALGAGYRQQLAHELPELLQLLNEPLSDRLRQQLEQRLHKIAGSAGTFGHAELGEQARTLELQCREQDNLSLLHKHLKYGIGHMQRLLDSTQSDQPATPKTPELPGSVMSAASHRIALLVPNNALSAQIGNTLGSFGYQVHLAEQIPVAGDDQQPDYDALIIDLDPLPDARATLQQLAQQQPTQPLPLLAISSDNSFELQLLAVRAGASGFFSKPVDLTALENRLENSLNSHQQSPARVLVVDDDEQLATRYLTVLSAAGMRCEHLQDPTLLLHTMHRFQPDVVLMDINMPSVNGAELARLIRLHDSWLRVPVIYLSAESDSTRQLAALLQAGDDFISKPISDQRLLTSVTARVQRARSISQALSRDSLTGLLKHADIKEQIGLECERALRQQQPLSLIMLDIDHFKRVNDTYGHAAGDNVIRGLANLLRQRLRKLDRIGRYGGEEFVALLPNCAANDAATVIDDIRQSFSQLLFSGPEGTFQCSFSAGIACCAAPDWDATELLERADQQLYAAKHAGRNRVILEQR</sequence>
<dbReference type="Pfam" id="PF01627">
    <property type="entry name" value="Hpt"/>
    <property type="match status" value="1"/>
</dbReference>
<evidence type="ECO:0000313" key="12">
    <source>
        <dbReference type="Proteomes" id="UP000243629"/>
    </source>
</evidence>
<dbReference type="SMART" id="SM00267">
    <property type="entry name" value="GGDEF"/>
    <property type="match status" value="1"/>
</dbReference>
<name>A0A1I4R188_9GAMM</name>
<evidence type="ECO:0000256" key="7">
    <source>
        <dbReference type="PROSITE-ProRule" id="PRU00169"/>
    </source>
</evidence>
<dbReference type="Gene3D" id="3.30.70.270">
    <property type="match status" value="1"/>
</dbReference>
<feature type="modified residue" description="4-aspartylphosphate" evidence="7">
    <location>
        <position position="174"/>
    </location>
</feature>
<dbReference type="GO" id="GO:1902201">
    <property type="term" value="P:negative regulation of bacterial-type flagellum-dependent cell motility"/>
    <property type="evidence" value="ECO:0007669"/>
    <property type="project" value="TreeGrafter"/>
</dbReference>
<dbReference type="InterPro" id="IPR036641">
    <property type="entry name" value="HPT_dom_sf"/>
</dbReference>
<dbReference type="PANTHER" id="PTHR45138">
    <property type="entry name" value="REGULATORY COMPONENTS OF SENSORY TRANSDUCTION SYSTEM"/>
    <property type="match status" value="1"/>
</dbReference>
<feature type="domain" description="Response regulatory" evidence="8">
    <location>
        <begin position="126"/>
        <end position="240"/>
    </location>
</feature>
<evidence type="ECO:0000313" key="11">
    <source>
        <dbReference type="EMBL" id="SFM46011.1"/>
    </source>
</evidence>
<dbReference type="RefSeq" id="WP_093474710.1">
    <property type="nucleotide sequence ID" value="NZ_FOUI01000005.1"/>
</dbReference>
<dbReference type="InterPro" id="IPR029787">
    <property type="entry name" value="Nucleotide_cyclase"/>
</dbReference>
<reference evidence="12" key="1">
    <citation type="submission" date="2016-10" db="EMBL/GenBank/DDBJ databases">
        <authorList>
            <person name="Varghese N."/>
            <person name="Submissions S."/>
        </authorList>
    </citation>
    <scope>NUCLEOTIDE SEQUENCE [LARGE SCALE GENOMIC DNA]</scope>
    <source>
        <strain evidence="12">DSM 24213</strain>
    </source>
</reference>
<dbReference type="InterPro" id="IPR011006">
    <property type="entry name" value="CheY-like_superfamily"/>
</dbReference>
<dbReference type="SUPFAM" id="SSF55073">
    <property type="entry name" value="Nucleotide cyclase"/>
    <property type="match status" value="1"/>
</dbReference>
<dbReference type="AlphaFoldDB" id="A0A1I4R188"/>
<dbReference type="Pfam" id="PF00990">
    <property type="entry name" value="GGDEF"/>
    <property type="match status" value="1"/>
</dbReference>
<dbReference type="EMBL" id="FOUI01000005">
    <property type="protein sequence ID" value="SFM46011.1"/>
    <property type="molecule type" value="Genomic_DNA"/>
</dbReference>
<dbReference type="OrthoDB" id="9812260at2"/>
<evidence type="ECO:0000256" key="6">
    <source>
        <dbReference type="PROSITE-ProRule" id="PRU00110"/>
    </source>
</evidence>
<dbReference type="PROSITE" id="PS50894">
    <property type="entry name" value="HPT"/>
    <property type="match status" value="1"/>
</dbReference>
<feature type="modified residue" description="Phosphohistidine" evidence="6">
    <location>
        <position position="50"/>
    </location>
</feature>
<accession>A0A1I4R188</accession>
<dbReference type="InterPro" id="IPR001789">
    <property type="entry name" value="Sig_transdc_resp-reg_receiver"/>
</dbReference>
<dbReference type="PROSITE" id="PS50887">
    <property type="entry name" value="GGDEF"/>
    <property type="match status" value="1"/>
</dbReference>
<dbReference type="PROSITE" id="PS50110">
    <property type="entry name" value="RESPONSE_REGULATORY"/>
    <property type="match status" value="2"/>
</dbReference>
<evidence type="ECO:0000256" key="1">
    <source>
        <dbReference type="ARBA" id="ARBA00001946"/>
    </source>
</evidence>
<dbReference type="FunFam" id="3.30.70.270:FF:000001">
    <property type="entry name" value="Diguanylate cyclase domain protein"/>
    <property type="match status" value="1"/>
</dbReference>
<dbReference type="SUPFAM" id="SSF52172">
    <property type="entry name" value="CheY-like"/>
    <property type="match status" value="2"/>
</dbReference>
<comment type="subcellular location">
    <subcellularLocation>
        <location evidence="2">Cell inner membrane</location>
    </subcellularLocation>
</comment>
<dbReference type="CDD" id="cd01949">
    <property type="entry name" value="GGDEF"/>
    <property type="match status" value="1"/>
</dbReference>
<evidence type="ECO:0000259" key="10">
    <source>
        <dbReference type="PROSITE" id="PS50894"/>
    </source>
</evidence>
<protein>
    <recommendedName>
        <fullName evidence="3">diguanylate cyclase</fullName>
        <ecNumber evidence="3">2.7.7.65</ecNumber>
    </recommendedName>
</protein>
<dbReference type="Proteomes" id="UP000243629">
    <property type="component" value="Unassembled WGS sequence"/>
</dbReference>
<comment type="catalytic activity">
    <reaction evidence="5">
        <text>2 GTP = 3',3'-c-di-GMP + 2 diphosphate</text>
        <dbReference type="Rhea" id="RHEA:24898"/>
        <dbReference type="ChEBI" id="CHEBI:33019"/>
        <dbReference type="ChEBI" id="CHEBI:37565"/>
        <dbReference type="ChEBI" id="CHEBI:58805"/>
        <dbReference type="EC" id="2.7.7.65"/>
    </reaction>
</comment>
<evidence type="ECO:0000256" key="4">
    <source>
        <dbReference type="ARBA" id="ARBA00023012"/>
    </source>
</evidence>
<dbReference type="SMART" id="SM00448">
    <property type="entry name" value="REC"/>
    <property type="match status" value="2"/>
</dbReference>
<keyword evidence="7" id="KW-0597">Phosphoprotein</keyword>
<keyword evidence="12" id="KW-1185">Reference proteome</keyword>
<dbReference type="PANTHER" id="PTHR45138:SF9">
    <property type="entry name" value="DIGUANYLATE CYCLASE DGCM-RELATED"/>
    <property type="match status" value="1"/>
</dbReference>
<evidence type="ECO:0000256" key="2">
    <source>
        <dbReference type="ARBA" id="ARBA00004533"/>
    </source>
</evidence>
<dbReference type="CDD" id="cd00156">
    <property type="entry name" value="REC"/>
    <property type="match status" value="1"/>
</dbReference>
<organism evidence="11 12">
    <name type="scientific">Halopseudomonas yangmingensis</name>
    <dbReference type="NCBI Taxonomy" id="1720063"/>
    <lineage>
        <taxon>Bacteria</taxon>
        <taxon>Pseudomonadati</taxon>
        <taxon>Pseudomonadota</taxon>
        <taxon>Gammaproteobacteria</taxon>
        <taxon>Pseudomonadales</taxon>
        <taxon>Pseudomonadaceae</taxon>
        <taxon>Halopseudomonas</taxon>
    </lineage>
</organism>
<dbReference type="GO" id="GO:0000160">
    <property type="term" value="P:phosphorelay signal transduction system"/>
    <property type="evidence" value="ECO:0007669"/>
    <property type="project" value="UniProtKB-KW"/>
</dbReference>
<feature type="domain" description="Response regulatory" evidence="8">
    <location>
        <begin position="249"/>
        <end position="365"/>
    </location>
</feature>
<evidence type="ECO:0000259" key="8">
    <source>
        <dbReference type="PROSITE" id="PS50110"/>
    </source>
</evidence>
<dbReference type="Gene3D" id="1.20.120.160">
    <property type="entry name" value="HPT domain"/>
    <property type="match status" value="1"/>
</dbReference>
<dbReference type="SUPFAM" id="SSF47226">
    <property type="entry name" value="Histidine-containing phosphotransfer domain, HPT domain"/>
    <property type="match status" value="1"/>
</dbReference>
<dbReference type="STRING" id="1720063.SAMN05216217_105159"/>
<dbReference type="Gene3D" id="3.40.50.2300">
    <property type="match status" value="2"/>
</dbReference>
<evidence type="ECO:0000256" key="3">
    <source>
        <dbReference type="ARBA" id="ARBA00012528"/>
    </source>
</evidence>
<dbReference type="GO" id="GO:0005886">
    <property type="term" value="C:plasma membrane"/>
    <property type="evidence" value="ECO:0007669"/>
    <property type="project" value="UniProtKB-SubCell"/>
</dbReference>